<evidence type="ECO:0008006" key="5">
    <source>
        <dbReference type="Google" id="ProtNLM"/>
    </source>
</evidence>
<reference evidence="3" key="1">
    <citation type="submission" date="2022-06" db="EMBL/GenBank/DDBJ databases">
        <title>Sequencing the genomes of 1000 actinobacteria strains.</title>
        <authorList>
            <person name="Klenk H.-P."/>
        </authorList>
    </citation>
    <scope>NUCLEOTIDE SEQUENCE</scope>
    <source>
        <strain evidence="3">DSM 46694</strain>
    </source>
</reference>
<feature type="signal peptide" evidence="2">
    <location>
        <begin position="1"/>
        <end position="26"/>
    </location>
</feature>
<proteinExistence type="predicted"/>
<protein>
    <recommendedName>
        <fullName evidence="5">Peptidase M6 immune inhibitor A</fullName>
    </recommendedName>
</protein>
<keyword evidence="4" id="KW-1185">Reference proteome</keyword>
<evidence type="ECO:0000256" key="2">
    <source>
        <dbReference type="SAM" id="SignalP"/>
    </source>
</evidence>
<sequence length="720" mass="77305">MARSRIIALACALLLLPSLTATPAAAAEPASGPPPSDTRELTRKDFTLDGKPVQAASPYKADKPGKVTAKAADTPPVGTVRQWLGLDDYNGEIYRKDYTLRAVGDKIEIWVANDLAFPEGDCRAQVPSSVQITDAQVADMVKQFDTNIYPKESAAFSTAPDRDGTHATLGPDANGNGGVYTGAGDRTVTLVDNVRDANFYTFPAAPTSIAGFFNAQFNSLFDRNVMTIDAFDWLHRTGANPPDEPTGDPCTSRGARPYLYESTFAHEYQHLLHYYTDPLETVWVNEGLSDFAQTLTGYVNAKARVDEPGNDNHIYCWQGFGIVQTPHNPNPRDCGGPQNSLNLWGEGNPDALLADYGQAYAYMLFLYDRYGAAFMSRLHRDGDLQGLASLKAALGDTDLYQTLHDFQTMALVDRLLGAGGTTTGVPRERVTSASLNSDLNLDNPTAYAAPGAAPNGADFVPIRRMGSDVLSSLSFQGAETLPSLPLAWTVVPDDPDRQGNPVLWSGNVSNLNVAAVTRVDVPAADPTLRFLAKYGAEQDFDYAYVIVSTDGGRTYTAIPGDRTATAPLGPGLNGTTTGFEPHTFSLSAYAGQEILLGFRYVSDGSVNDGGLLVDDVTVGGTTVSDGSSLEPFDSPTEILPTPVHRWNVRLVGMDGEQTTVHQVEFGGRDAFSLNELQLAPFRKFPTVVAIVAYDEPTEQVQQYAPYKLTVNGAVQPGGGG</sequence>
<keyword evidence="2" id="KW-0732">Signal</keyword>
<accession>A0A9X2G7N6</accession>
<dbReference type="AlphaFoldDB" id="A0A9X2G7N6"/>
<gene>
    <name evidence="3" type="ORF">HD597_000801</name>
</gene>
<feature type="region of interest" description="Disordered" evidence="1">
    <location>
        <begin position="52"/>
        <end position="73"/>
    </location>
</feature>
<organism evidence="3 4">
    <name type="scientific">Nonomuraea thailandensis</name>
    <dbReference type="NCBI Taxonomy" id="1188745"/>
    <lineage>
        <taxon>Bacteria</taxon>
        <taxon>Bacillati</taxon>
        <taxon>Actinomycetota</taxon>
        <taxon>Actinomycetes</taxon>
        <taxon>Streptosporangiales</taxon>
        <taxon>Streptosporangiaceae</taxon>
        <taxon>Nonomuraea</taxon>
    </lineage>
</organism>
<name>A0A9X2G7N6_9ACTN</name>
<evidence type="ECO:0000313" key="3">
    <source>
        <dbReference type="EMBL" id="MCP2353781.1"/>
    </source>
</evidence>
<dbReference type="EMBL" id="JAMZEB010000001">
    <property type="protein sequence ID" value="MCP2353781.1"/>
    <property type="molecule type" value="Genomic_DNA"/>
</dbReference>
<dbReference type="Pfam" id="PF20773">
    <property type="entry name" value="InhA-like_MAM"/>
    <property type="match status" value="1"/>
</dbReference>
<feature type="chain" id="PRO_5040780137" description="Peptidase M6 immune inhibitor A" evidence="2">
    <location>
        <begin position="27"/>
        <end position="720"/>
    </location>
</feature>
<feature type="region of interest" description="Disordered" evidence="1">
    <location>
        <begin position="156"/>
        <end position="178"/>
    </location>
</feature>
<evidence type="ECO:0000256" key="1">
    <source>
        <dbReference type="SAM" id="MobiDB-lite"/>
    </source>
</evidence>
<evidence type="ECO:0000313" key="4">
    <source>
        <dbReference type="Proteomes" id="UP001139648"/>
    </source>
</evidence>
<dbReference type="Proteomes" id="UP001139648">
    <property type="component" value="Unassembled WGS sequence"/>
</dbReference>
<comment type="caution">
    <text evidence="3">The sequence shown here is derived from an EMBL/GenBank/DDBJ whole genome shotgun (WGS) entry which is preliminary data.</text>
</comment>
<dbReference type="RefSeq" id="WP_253740279.1">
    <property type="nucleotide sequence ID" value="NZ_BAABKA010000029.1"/>
</dbReference>